<keyword evidence="2" id="KW-0378">Hydrolase</keyword>
<dbReference type="GO" id="GO:0016787">
    <property type="term" value="F:hydrolase activity"/>
    <property type="evidence" value="ECO:0007669"/>
    <property type="project" value="UniProtKB-KW"/>
</dbReference>
<gene>
    <name evidence="3" type="ORF">IAB36_04355</name>
</gene>
<dbReference type="Pfam" id="PF05343">
    <property type="entry name" value="Peptidase_M42"/>
    <property type="match status" value="1"/>
</dbReference>
<dbReference type="Gene3D" id="3.40.630.10">
    <property type="entry name" value="Zn peptidases"/>
    <property type="match status" value="1"/>
</dbReference>
<evidence type="ECO:0000256" key="2">
    <source>
        <dbReference type="ARBA" id="ARBA00022801"/>
    </source>
</evidence>
<evidence type="ECO:0000313" key="3">
    <source>
        <dbReference type="EMBL" id="HIR41042.1"/>
    </source>
</evidence>
<dbReference type="Proteomes" id="UP000886749">
    <property type="component" value="Unassembled WGS sequence"/>
</dbReference>
<name>A0A9D1DC98_9FIRM</name>
<comment type="caution">
    <text evidence="3">The sequence shown here is derived from an EMBL/GenBank/DDBJ whole genome shotgun (WGS) entry which is preliminary data.</text>
</comment>
<dbReference type="AlphaFoldDB" id="A0A9D1DC98"/>
<sequence length="72" mass="7579">MVAGGNDAGAIHTAAGGVRTLAISIPCRYLHSPSCVIQPEDVFAVRDLAKALAQEILAGRVEENFGLQELFV</sequence>
<organism evidence="3 4">
    <name type="scientific">Candidatus Egerieicola pullicola</name>
    <dbReference type="NCBI Taxonomy" id="2840775"/>
    <lineage>
        <taxon>Bacteria</taxon>
        <taxon>Bacillati</taxon>
        <taxon>Bacillota</taxon>
        <taxon>Clostridia</taxon>
        <taxon>Eubacteriales</taxon>
        <taxon>Oscillospiraceae</taxon>
        <taxon>Oscillospiraceae incertae sedis</taxon>
        <taxon>Candidatus Egerieicola</taxon>
    </lineage>
</organism>
<dbReference type="SUPFAM" id="SSF53187">
    <property type="entry name" value="Zn-dependent exopeptidases"/>
    <property type="match status" value="1"/>
</dbReference>
<proteinExistence type="predicted"/>
<evidence type="ECO:0000256" key="1">
    <source>
        <dbReference type="ARBA" id="ARBA00022723"/>
    </source>
</evidence>
<dbReference type="EMBL" id="DVGY01000094">
    <property type="protein sequence ID" value="HIR41042.1"/>
    <property type="molecule type" value="Genomic_DNA"/>
</dbReference>
<dbReference type="InterPro" id="IPR008007">
    <property type="entry name" value="Peptidase_M42"/>
</dbReference>
<accession>A0A9D1DC98</accession>
<keyword evidence="1" id="KW-0479">Metal-binding</keyword>
<evidence type="ECO:0000313" key="4">
    <source>
        <dbReference type="Proteomes" id="UP000886749"/>
    </source>
</evidence>
<reference evidence="3" key="2">
    <citation type="journal article" date="2021" name="PeerJ">
        <title>Extensive microbial diversity within the chicken gut microbiome revealed by metagenomics and culture.</title>
        <authorList>
            <person name="Gilroy R."/>
            <person name="Ravi A."/>
            <person name="Getino M."/>
            <person name="Pursley I."/>
            <person name="Horton D.L."/>
            <person name="Alikhan N.F."/>
            <person name="Baker D."/>
            <person name="Gharbi K."/>
            <person name="Hall N."/>
            <person name="Watson M."/>
            <person name="Adriaenssens E.M."/>
            <person name="Foster-Nyarko E."/>
            <person name="Jarju S."/>
            <person name="Secka A."/>
            <person name="Antonio M."/>
            <person name="Oren A."/>
            <person name="Chaudhuri R.R."/>
            <person name="La Ragione R."/>
            <person name="Hildebrand F."/>
            <person name="Pallen M.J."/>
        </authorList>
    </citation>
    <scope>NUCLEOTIDE SEQUENCE</scope>
    <source>
        <strain evidence="3">CHK184-25365</strain>
    </source>
</reference>
<protein>
    <submittedName>
        <fullName evidence="3">Uncharacterized protein</fullName>
    </submittedName>
</protein>
<dbReference type="GO" id="GO:0046872">
    <property type="term" value="F:metal ion binding"/>
    <property type="evidence" value="ECO:0007669"/>
    <property type="project" value="UniProtKB-KW"/>
</dbReference>
<feature type="non-terminal residue" evidence="3">
    <location>
        <position position="1"/>
    </location>
</feature>
<reference evidence="3" key="1">
    <citation type="submission" date="2020-10" db="EMBL/GenBank/DDBJ databases">
        <authorList>
            <person name="Gilroy R."/>
        </authorList>
    </citation>
    <scope>NUCLEOTIDE SEQUENCE</scope>
    <source>
        <strain evidence="3">CHK184-25365</strain>
    </source>
</reference>